<dbReference type="EMBL" id="VCQV01000001">
    <property type="protein sequence ID" value="TWP38987.1"/>
    <property type="molecule type" value="Genomic_DNA"/>
</dbReference>
<dbReference type="Pfam" id="PF00903">
    <property type="entry name" value="Glyoxalase"/>
    <property type="match status" value="1"/>
</dbReference>
<name>A0A563E914_9MICO</name>
<dbReference type="PROSITE" id="PS51819">
    <property type="entry name" value="VOC"/>
    <property type="match status" value="1"/>
</dbReference>
<reference evidence="2 3" key="1">
    <citation type="submission" date="2019-05" db="EMBL/GenBank/DDBJ databases">
        <authorList>
            <person name="Lee S.D."/>
        </authorList>
    </citation>
    <scope>NUCLEOTIDE SEQUENCE [LARGE SCALE GENOMIC DNA]</scope>
    <source>
        <strain evidence="2 3">C5-26</strain>
    </source>
</reference>
<evidence type="ECO:0000259" key="1">
    <source>
        <dbReference type="PROSITE" id="PS51819"/>
    </source>
</evidence>
<evidence type="ECO:0000313" key="3">
    <source>
        <dbReference type="Proteomes" id="UP000320244"/>
    </source>
</evidence>
<feature type="domain" description="VOC" evidence="1">
    <location>
        <begin position="2"/>
        <end position="125"/>
    </location>
</feature>
<dbReference type="InterPro" id="IPR037523">
    <property type="entry name" value="VOC_core"/>
</dbReference>
<dbReference type="OrthoDB" id="115162at2"/>
<gene>
    <name evidence="2" type="ORF">FGL98_00905</name>
</gene>
<protein>
    <submittedName>
        <fullName evidence="2">VOC family protein</fullName>
    </submittedName>
</protein>
<dbReference type="AlphaFoldDB" id="A0A563E914"/>
<reference evidence="2 3" key="2">
    <citation type="submission" date="2019-08" db="EMBL/GenBank/DDBJ databases">
        <title>Jejuicoccus antrihumi gen. nov., sp. nov., a new member of the family Dermacoccaceae isolated from a cave.</title>
        <authorList>
            <person name="Schumann P."/>
            <person name="Kim I.S."/>
        </authorList>
    </citation>
    <scope>NUCLEOTIDE SEQUENCE [LARGE SCALE GENOMIC DNA]</scope>
    <source>
        <strain evidence="2 3">C5-26</strain>
    </source>
</reference>
<organism evidence="2 3">
    <name type="scientific">Leekyejoonella antrihumi</name>
    <dbReference type="NCBI Taxonomy" id="1660198"/>
    <lineage>
        <taxon>Bacteria</taxon>
        <taxon>Bacillati</taxon>
        <taxon>Actinomycetota</taxon>
        <taxon>Actinomycetes</taxon>
        <taxon>Micrococcales</taxon>
        <taxon>Dermacoccaceae</taxon>
        <taxon>Leekyejoonella</taxon>
    </lineage>
</organism>
<dbReference type="InterPro" id="IPR004360">
    <property type="entry name" value="Glyas_Fos-R_dOase_dom"/>
</dbReference>
<sequence length="125" mass="14121">MGFHEAQVNLYVEQVSTSRAFYTRFGFVESFRTPREGEPEHLEMRLGGLILGLTSRAAVRENDGPTLGAHQRVAEVVVWCDDVDRLTDEAVTDGIRLASDTRSHRGRRIAWLLDPDDNPVKLVQE</sequence>
<proteinExistence type="predicted"/>
<dbReference type="Gene3D" id="3.10.180.10">
    <property type="entry name" value="2,3-Dihydroxybiphenyl 1,2-Dioxygenase, domain 1"/>
    <property type="match status" value="1"/>
</dbReference>
<dbReference type="InterPro" id="IPR029068">
    <property type="entry name" value="Glyas_Bleomycin-R_OHBP_Dase"/>
</dbReference>
<keyword evidence="3" id="KW-1185">Reference proteome</keyword>
<comment type="caution">
    <text evidence="2">The sequence shown here is derived from an EMBL/GenBank/DDBJ whole genome shotgun (WGS) entry which is preliminary data.</text>
</comment>
<dbReference type="Proteomes" id="UP000320244">
    <property type="component" value="Unassembled WGS sequence"/>
</dbReference>
<dbReference type="RefSeq" id="WP_146314769.1">
    <property type="nucleotide sequence ID" value="NZ_VCQV01000001.1"/>
</dbReference>
<dbReference type="SUPFAM" id="SSF54593">
    <property type="entry name" value="Glyoxalase/Bleomycin resistance protein/Dihydroxybiphenyl dioxygenase"/>
    <property type="match status" value="1"/>
</dbReference>
<evidence type="ECO:0000313" key="2">
    <source>
        <dbReference type="EMBL" id="TWP38987.1"/>
    </source>
</evidence>
<accession>A0A563E914</accession>